<gene>
    <name evidence="3" type="ORF">CAMP_LOCUS7858</name>
</gene>
<dbReference type="AlphaFoldDB" id="A0A9P1IJF8"/>
<feature type="region of interest" description="Disordered" evidence="2">
    <location>
        <begin position="216"/>
        <end position="236"/>
    </location>
</feature>
<evidence type="ECO:0000313" key="3">
    <source>
        <dbReference type="EMBL" id="CAI5445221.1"/>
    </source>
</evidence>
<name>A0A9P1IJF8_9PELO</name>
<feature type="compositionally biased region" description="Polar residues" evidence="2">
    <location>
        <begin position="217"/>
        <end position="236"/>
    </location>
</feature>
<evidence type="ECO:0000313" key="4">
    <source>
        <dbReference type="Proteomes" id="UP001152747"/>
    </source>
</evidence>
<keyword evidence="1" id="KW-0175">Coiled coil</keyword>
<comment type="caution">
    <text evidence="3">The sequence shown here is derived from an EMBL/GenBank/DDBJ whole genome shotgun (WGS) entry which is preliminary data.</text>
</comment>
<accession>A0A9P1IJF8</accession>
<evidence type="ECO:0000256" key="1">
    <source>
        <dbReference type="SAM" id="Coils"/>
    </source>
</evidence>
<dbReference type="EMBL" id="CANHGI010000003">
    <property type="protein sequence ID" value="CAI5445221.1"/>
    <property type="molecule type" value="Genomic_DNA"/>
</dbReference>
<proteinExistence type="predicted"/>
<protein>
    <submittedName>
        <fullName evidence="3">Uncharacterized protein</fullName>
    </submittedName>
</protein>
<reference evidence="3" key="1">
    <citation type="submission" date="2022-11" db="EMBL/GenBank/DDBJ databases">
        <authorList>
            <person name="Kikuchi T."/>
        </authorList>
    </citation>
    <scope>NUCLEOTIDE SEQUENCE</scope>
    <source>
        <strain evidence="3">PS1010</strain>
    </source>
</reference>
<keyword evidence="4" id="KW-1185">Reference proteome</keyword>
<feature type="coiled-coil region" evidence="1">
    <location>
        <begin position="44"/>
        <end position="71"/>
    </location>
</feature>
<dbReference type="Proteomes" id="UP001152747">
    <property type="component" value="Unassembled WGS sequence"/>
</dbReference>
<organism evidence="3 4">
    <name type="scientific">Caenorhabditis angaria</name>
    <dbReference type="NCBI Taxonomy" id="860376"/>
    <lineage>
        <taxon>Eukaryota</taxon>
        <taxon>Metazoa</taxon>
        <taxon>Ecdysozoa</taxon>
        <taxon>Nematoda</taxon>
        <taxon>Chromadorea</taxon>
        <taxon>Rhabditida</taxon>
        <taxon>Rhabditina</taxon>
        <taxon>Rhabditomorpha</taxon>
        <taxon>Rhabditoidea</taxon>
        <taxon>Rhabditidae</taxon>
        <taxon>Peloderinae</taxon>
        <taxon>Caenorhabditis</taxon>
    </lineage>
</organism>
<evidence type="ECO:0000256" key="2">
    <source>
        <dbReference type="SAM" id="MobiDB-lite"/>
    </source>
</evidence>
<sequence length="705" mass="80241">MFCRLPMLSGAISKEELRRQMGIMNNSTTSTMKRKGCTIDNLLETKKSLNLQQLQKELADLVEKKTEFLKAQKRASLFVDTRMVSDASVMDEFAILYQKLKNLSDTTEISNLLEETVKQSIIIEWPRTFPALSNDFQDVEIDFSPLIHRARNVVKCRTSHPTMRIKICAMNNEICRGQSNVETMFRATLVKLTNEDLKSRQVAGKMILTQREGIPLSKSQEQSGASVNSEGKLISSQSTNENASILAENLDEPTCRVTPLKFENGILCATFPEMGVTLNSMIDRRQLATRYAIQVEVFICLDNSQIISQTVLSHPFLIAITNDQTEPLLQSIFWNRLVDLDHVEDSLTDSIPIKWSILGQSIRSFVKSQLPAARFLFDFEMFHIQTMILLPRICRCKSPEEIQILEIGLFGNLKCQVKIEDLGSEVKRLRDRLLNEQIRDDFEILKSEFMSDHTISILDMNTVLEHSVWLWLHRATEMIQDVGHKLCPSPSVDKKSTKTKKQMAASEDYQTVLSLFNKGFITFCSIAKTAESFENLEKCMMIRFCDENLAHFSFAYGIASGKPRVGSISAEQIKDFKQGLPELMIDEHFPARFPMVLRLNNDYIDAVEKLEIFHNYKTQRRKMESIAILDDETTRVDVLSGAQLARRETPPPNLEIPPLFASLLEKTDFGSFLEILNNASSASENLDSSAQIAKLLMEQEDQKNT</sequence>
<dbReference type="OrthoDB" id="5865157at2759"/>